<dbReference type="Proteomes" id="UP000578819">
    <property type="component" value="Unassembled WGS sequence"/>
</dbReference>
<sequence>MAGLRDQSVSRSGWSPDPRRGRIDMEAAFGSTLVMGGPLSYEQE</sequence>
<gene>
    <name evidence="2" type="ORF">FHR38_005162</name>
</gene>
<reference evidence="2 3" key="1">
    <citation type="submission" date="2020-08" db="EMBL/GenBank/DDBJ databases">
        <title>Sequencing the genomes of 1000 actinobacteria strains.</title>
        <authorList>
            <person name="Klenk H.-P."/>
        </authorList>
    </citation>
    <scope>NUCLEOTIDE SEQUENCE [LARGE SCALE GENOMIC DNA]</scope>
    <source>
        <strain evidence="2 3">DSM 45886</strain>
    </source>
</reference>
<proteinExistence type="predicted"/>
<evidence type="ECO:0000313" key="3">
    <source>
        <dbReference type="Proteomes" id="UP000578819"/>
    </source>
</evidence>
<dbReference type="AlphaFoldDB" id="A0A7W7WRZ4"/>
<evidence type="ECO:0000313" key="2">
    <source>
        <dbReference type="EMBL" id="MBB4961429.1"/>
    </source>
</evidence>
<protein>
    <submittedName>
        <fullName evidence="2">Uncharacterized protein</fullName>
    </submittedName>
</protein>
<keyword evidence="3" id="KW-1185">Reference proteome</keyword>
<feature type="region of interest" description="Disordered" evidence="1">
    <location>
        <begin position="1"/>
        <end position="22"/>
    </location>
</feature>
<comment type="caution">
    <text evidence="2">The sequence shown here is derived from an EMBL/GenBank/DDBJ whole genome shotgun (WGS) entry which is preliminary data.</text>
</comment>
<accession>A0A7W7WRZ4</accession>
<organism evidence="2 3">
    <name type="scientific">Micromonospora polyrhachis</name>
    <dbReference type="NCBI Taxonomy" id="1282883"/>
    <lineage>
        <taxon>Bacteria</taxon>
        <taxon>Bacillati</taxon>
        <taxon>Actinomycetota</taxon>
        <taxon>Actinomycetes</taxon>
        <taxon>Micromonosporales</taxon>
        <taxon>Micromonosporaceae</taxon>
        <taxon>Micromonospora</taxon>
    </lineage>
</organism>
<name>A0A7W7WRZ4_9ACTN</name>
<dbReference type="EMBL" id="JACHJW010000001">
    <property type="protein sequence ID" value="MBB4961429.1"/>
    <property type="molecule type" value="Genomic_DNA"/>
</dbReference>
<evidence type="ECO:0000256" key="1">
    <source>
        <dbReference type="SAM" id="MobiDB-lite"/>
    </source>
</evidence>